<dbReference type="Pfam" id="PF10341">
    <property type="entry name" value="TPP1"/>
    <property type="match status" value="1"/>
</dbReference>
<feature type="domain" description="Shelterin complex subunit TPP1/Est3" evidence="7">
    <location>
        <begin position="7"/>
        <end position="127"/>
    </location>
</feature>
<keyword evidence="9" id="KW-1185">Reference proteome</keyword>
<evidence type="ECO:0000256" key="5">
    <source>
        <dbReference type="ARBA" id="ARBA00023242"/>
    </source>
</evidence>
<evidence type="ECO:0000256" key="3">
    <source>
        <dbReference type="ARBA" id="ARBA00022454"/>
    </source>
</evidence>
<sequence length="1284" mass="142512">MASSEIWIAPLVERLLNHYLDGPTSETCLEDDGSNLRFADNSPHSALIVKWTEDDRSPMPNLTDTNTQIQAILARESLEEYRRDYPDQPLIKDGMRGYTINLLDFELVFEYTTSEPKLHLYVKRFSIAWDKSRFKGPPQGRTIRNKPEMYDLMHSALQKAKSRETATTDSAGNGNRSDESIKSQDGETDGLNDSQNQLMSQLPPKQPVELFASAFATAKTLLGSLKPPARPAQDSQQKKDNDTNVVASGRDHPALGGATKQPNINRCAARIDELSAGSLVFDPGLNGNAIVKEFDQTDIDTAGKVTAKSGIGKAPFETKTQERALTDYNKEPDHELNKEAVPSQIVQKNHLERVDTIVETLTDVHTSNADPWDGMTEIRKEDITIPKDQAKLLDEQAKLCWLPPAPDQGYPQPNVPPLLLQQWNEIAFQRSIRAEERRIKELEALELHGSRPSSSGATSSSDSAYETPSGDRIEWSQSPRRGRDLPADSSPPEAGQVERPAMDKSNGGNCPLDQPPHDVEQERRTNVHQEISHEQQELEPLPEGARESHRSIAIPTQLRLQASGEPLPQLDDGDDRIHLQEPQVEFDRMSEDSVMDTSVPRPLGVDPSQSEQEVGSSDPSLPGLSTQVQVQVMETPAAHLVRFRQLTQSTGGASQESQQPGQSSSPAAKSSSQSRICNTYHSNDEAKNHTAQDMSNSTQPHGTAESSELNIMETQLSGGEWSFPGTTPSNSGQVLNSSGTRDREPSVFITASPGHAEESSNPFSSYREAHPSLQTDDGNGTSTGFPSPTQVTPTRHRMPRLKRGASEIERERTPPSKRPKMACSEGGDSVQELAFNVISRRETYINRSAEHAEAQKVYEKFRSDYPDYDGDFNHFAMLCSKLQALRAKGQFQRSFLWDDFVIMHLKEYERYLHQIAAADVKILEYENFFASYILRPSYKKRSLTAKGIEISAAQHDRLSAAGVPAIPRHETNTSFTGSLVDRFSNFHTRSFGPETPGSQSAITVDQLTWSPSPASLREPIRDSSAESRHMVEELLDMEPTPTKVNRSHDPTSNSPSEAMADRLERHTPRHLDTLQRGNRMVEEEEPHNTQATPKVTRSRHVHDIPNQTNPSLARKSLEPQVTSGVPPSSDVNREDDDERSIPETISNNDEVEQGSMDEIHENASVELGDDETSATPAVDQSDVAGSDAVSEADSFDEDWVGWHCRRLQSTGPFWSDDPNTPFKVLARADANVRSELLRRGMARFPVDERGVIQPLVDYPPMVSLRDLLDGPAPSPTRPSDEPQS</sequence>
<feature type="compositionally biased region" description="Basic residues" evidence="6">
    <location>
        <begin position="794"/>
        <end position="803"/>
    </location>
</feature>
<feature type="compositionally biased region" description="Basic and acidic residues" evidence="6">
    <location>
        <begin position="804"/>
        <end position="814"/>
    </location>
</feature>
<feature type="region of interest" description="Disordered" evidence="6">
    <location>
        <begin position="1035"/>
        <end position="1059"/>
    </location>
</feature>
<protein>
    <recommendedName>
        <fullName evidence="7">Shelterin complex subunit TPP1/Est3 domain-containing protein</fullName>
    </recommendedName>
</protein>
<evidence type="ECO:0000313" key="9">
    <source>
        <dbReference type="Proteomes" id="UP000710440"/>
    </source>
</evidence>
<feature type="region of interest" description="Disordered" evidence="6">
    <location>
        <begin position="1168"/>
        <end position="1192"/>
    </location>
</feature>
<evidence type="ECO:0000256" key="1">
    <source>
        <dbReference type="ARBA" id="ARBA00004123"/>
    </source>
</evidence>
<feature type="compositionally biased region" description="Polar residues" evidence="6">
    <location>
        <begin position="191"/>
        <end position="200"/>
    </location>
</feature>
<organism evidence="8 9">
    <name type="scientific">Aspergillus viridinutans</name>
    <dbReference type="NCBI Taxonomy" id="75553"/>
    <lineage>
        <taxon>Eukaryota</taxon>
        <taxon>Fungi</taxon>
        <taxon>Dikarya</taxon>
        <taxon>Ascomycota</taxon>
        <taxon>Pezizomycotina</taxon>
        <taxon>Eurotiomycetes</taxon>
        <taxon>Eurotiomycetidae</taxon>
        <taxon>Eurotiales</taxon>
        <taxon>Aspergillaceae</taxon>
        <taxon>Aspergillus</taxon>
        <taxon>Aspergillus subgen. Fumigati</taxon>
    </lineage>
</organism>
<dbReference type="Proteomes" id="UP000710440">
    <property type="component" value="Unassembled WGS sequence"/>
</dbReference>
<gene>
    <name evidence="8" type="ORF">Aspvir_002572</name>
</gene>
<evidence type="ECO:0000256" key="2">
    <source>
        <dbReference type="ARBA" id="ARBA00004574"/>
    </source>
</evidence>
<reference evidence="8 9" key="1">
    <citation type="submission" date="2021-02" db="EMBL/GenBank/DDBJ databases">
        <title>Pan-genome distribution and transcriptional activeness of fungal secondary metabolism genes in Aspergillus section Fumigati.</title>
        <authorList>
            <person name="Takahashi H."/>
            <person name="Umemura M."/>
            <person name="Ninomiya A."/>
            <person name="Kusuya Y."/>
            <person name="Urayama S."/>
            <person name="Shimizu M."/>
            <person name="Watanabe A."/>
            <person name="Kamei K."/>
            <person name="Yaguchi T."/>
            <person name="Hagiwara D."/>
        </authorList>
    </citation>
    <scope>NUCLEOTIDE SEQUENCE [LARGE SCALE GENOMIC DNA]</scope>
    <source>
        <strain evidence="8 9">IFM 47045</strain>
    </source>
</reference>
<feature type="region of interest" description="Disordered" evidence="6">
    <location>
        <begin position="445"/>
        <end position="623"/>
    </location>
</feature>
<dbReference type="RefSeq" id="XP_043130105.1">
    <property type="nucleotide sequence ID" value="XM_043274170.1"/>
</dbReference>
<feature type="region of interest" description="Disordered" evidence="6">
    <location>
        <begin position="158"/>
        <end position="200"/>
    </location>
</feature>
<feature type="compositionally biased region" description="Basic and acidic residues" evidence="6">
    <location>
        <begin position="176"/>
        <end position="185"/>
    </location>
</feature>
<feature type="compositionally biased region" description="Polar residues" evidence="6">
    <location>
        <begin position="1119"/>
        <end position="1130"/>
    </location>
</feature>
<proteinExistence type="predicted"/>
<dbReference type="GO" id="GO:0007004">
    <property type="term" value="P:telomere maintenance via telomerase"/>
    <property type="evidence" value="ECO:0007669"/>
    <property type="project" value="InterPro"/>
</dbReference>
<accession>A0A9P3C351</accession>
<evidence type="ECO:0000256" key="6">
    <source>
        <dbReference type="SAM" id="MobiDB-lite"/>
    </source>
</evidence>
<evidence type="ECO:0000313" key="8">
    <source>
        <dbReference type="EMBL" id="GIK06919.1"/>
    </source>
</evidence>
<dbReference type="GO" id="GO:0005697">
    <property type="term" value="C:telomerase holoenzyme complex"/>
    <property type="evidence" value="ECO:0007669"/>
    <property type="project" value="InterPro"/>
</dbReference>
<dbReference type="InterPro" id="IPR019437">
    <property type="entry name" value="TPP1/Est3"/>
</dbReference>
<comment type="caution">
    <text evidence="8">The sequence shown here is derived from an EMBL/GenBank/DDBJ whole genome shotgun (WGS) entry which is preliminary data.</text>
</comment>
<keyword evidence="3" id="KW-0158">Chromosome</keyword>
<dbReference type="GO" id="GO:0000781">
    <property type="term" value="C:chromosome, telomeric region"/>
    <property type="evidence" value="ECO:0007669"/>
    <property type="project" value="UniProtKB-SubCell"/>
</dbReference>
<dbReference type="GeneID" id="66930554"/>
<feature type="compositionally biased region" description="Low complexity" evidence="6">
    <location>
        <begin position="651"/>
        <end position="674"/>
    </location>
</feature>
<feature type="compositionally biased region" description="Polar residues" evidence="6">
    <location>
        <begin position="772"/>
        <end position="793"/>
    </location>
</feature>
<feature type="compositionally biased region" description="Polar residues" evidence="6">
    <location>
        <begin position="607"/>
        <end position="623"/>
    </location>
</feature>
<feature type="region of interest" description="Disordered" evidence="6">
    <location>
        <begin position="648"/>
        <end position="676"/>
    </location>
</feature>
<keyword evidence="5" id="KW-0539">Nucleus</keyword>
<feature type="compositionally biased region" description="Low complexity" evidence="6">
    <location>
        <begin position="450"/>
        <end position="463"/>
    </location>
</feature>
<comment type="subcellular location">
    <subcellularLocation>
        <location evidence="2">Chromosome</location>
        <location evidence="2">Telomere</location>
    </subcellularLocation>
    <subcellularLocation>
        <location evidence="1">Nucleus</location>
    </subcellularLocation>
</comment>
<evidence type="ECO:0000256" key="4">
    <source>
        <dbReference type="ARBA" id="ARBA00022895"/>
    </source>
</evidence>
<dbReference type="GO" id="GO:0042162">
    <property type="term" value="F:telomeric DNA binding"/>
    <property type="evidence" value="ECO:0007669"/>
    <property type="project" value="InterPro"/>
</dbReference>
<feature type="region of interest" description="Disordered" evidence="6">
    <location>
        <begin position="718"/>
        <end position="825"/>
    </location>
</feature>
<keyword evidence="4" id="KW-0779">Telomere</keyword>
<feature type="compositionally biased region" description="Basic and acidic residues" evidence="6">
    <location>
        <begin position="575"/>
        <end position="591"/>
    </location>
</feature>
<name>A0A9P3C351_ASPVI</name>
<dbReference type="OrthoDB" id="3538943at2759"/>
<feature type="region of interest" description="Disordered" evidence="6">
    <location>
        <begin position="1077"/>
        <end position="1155"/>
    </location>
</feature>
<feature type="region of interest" description="Disordered" evidence="6">
    <location>
        <begin position="224"/>
        <end position="261"/>
    </location>
</feature>
<dbReference type="EMBL" id="BOPL01000012">
    <property type="protein sequence ID" value="GIK06919.1"/>
    <property type="molecule type" value="Genomic_DNA"/>
</dbReference>
<feature type="region of interest" description="Disordered" evidence="6">
    <location>
        <begin position="1264"/>
        <end position="1284"/>
    </location>
</feature>
<feature type="compositionally biased region" description="Basic and acidic residues" evidence="6">
    <location>
        <begin position="515"/>
        <end position="536"/>
    </location>
</feature>
<feature type="compositionally biased region" description="Polar residues" evidence="6">
    <location>
        <begin position="724"/>
        <end position="739"/>
    </location>
</feature>
<evidence type="ECO:0000259" key="7">
    <source>
        <dbReference type="Pfam" id="PF10341"/>
    </source>
</evidence>